<reference evidence="3" key="1">
    <citation type="submission" date="2022-10" db="EMBL/GenBank/DDBJ databases">
        <authorList>
            <person name="Mo P."/>
        </authorList>
    </citation>
    <scope>NUCLEOTIDE SEQUENCE</scope>
    <source>
        <strain evidence="3">HUAS 13-4</strain>
    </source>
</reference>
<dbReference type="RefSeq" id="WP_263232698.1">
    <property type="nucleotide sequence ID" value="NZ_CP106793.1"/>
</dbReference>
<dbReference type="PROSITE" id="PS50975">
    <property type="entry name" value="ATP_GRASP"/>
    <property type="match status" value="1"/>
</dbReference>
<feature type="domain" description="ATP-grasp" evidence="2">
    <location>
        <begin position="155"/>
        <end position="374"/>
    </location>
</feature>
<proteinExistence type="predicted"/>
<evidence type="ECO:0000259" key="2">
    <source>
        <dbReference type="PROSITE" id="PS50975"/>
    </source>
</evidence>
<dbReference type="InterPro" id="IPR041356">
    <property type="entry name" value="PGM1_C"/>
</dbReference>
<dbReference type="Gene3D" id="3.30.470.20">
    <property type="entry name" value="ATP-grasp fold, B domain"/>
    <property type="match status" value="1"/>
</dbReference>
<dbReference type="SUPFAM" id="SSF56059">
    <property type="entry name" value="Glutathione synthetase ATP-binding domain-like"/>
    <property type="match status" value="1"/>
</dbReference>
<dbReference type="Pfam" id="PF18604">
    <property type="entry name" value="PreAtp-grasp"/>
    <property type="match status" value="1"/>
</dbReference>
<dbReference type="InterPro" id="IPR040754">
    <property type="entry name" value="PreAtp-grasp"/>
</dbReference>
<dbReference type="EMBL" id="CP106793">
    <property type="protein sequence ID" value="UXY22629.1"/>
    <property type="molecule type" value="Genomic_DNA"/>
</dbReference>
<evidence type="ECO:0000313" key="4">
    <source>
        <dbReference type="Proteomes" id="UP001061298"/>
    </source>
</evidence>
<dbReference type="InterPro" id="IPR011761">
    <property type="entry name" value="ATP-grasp"/>
</dbReference>
<organism evidence="3 4">
    <name type="scientific">Streptomyces cynarae</name>
    <dbReference type="NCBI Taxonomy" id="2981134"/>
    <lineage>
        <taxon>Bacteria</taxon>
        <taxon>Bacillati</taxon>
        <taxon>Actinomycetota</taxon>
        <taxon>Actinomycetes</taxon>
        <taxon>Kitasatosporales</taxon>
        <taxon>Streptomycetaceae</taxon>
        <taxon>Streptomyces</taxon>
    </lineage>
</organism>
<evidence type="ECO:0000313" key="3">
    <source>
        <dbReference type="EMBL" id="UXY22629.1"/>
    </source>
</evidence>
<name>A0ABY6E7I7_9ACTN</name>
<keyword evidence="1" id="KW-0547">Nucleotide-binding</keyword>
<keyword evidence="1" id="KW-0067">ATP-binding</keyword>
<keyword evidence="4" id="KW-1185">Reference proteome</keyword>
<sequence length="446" mass="48225">MAKIIIGNQLTEETVEGDRALPAEYLTYLAAVTHRLAWCAGANDIIVLPTEPDPEFLSYVWRRLGIEDSRPVVLVPPPGRQGSALLYDDRLHHPEFVGQLQKLAAERGADRLFPFYVDSATTGLAESLELKDPLPAAAFLRAGGNELVNSKTFFRTLAAGIGIPVPHGRTVASVDEAAEFVRPLLRAGQPVIVKQDVHGGGYGNEILAPAEGLQGYGAERVTVLDPLDDTALLRHLTGSWDRYSHDGRRRVVVEGYIDGSVPIYIELYITDEDVTTVGYGEMRMAPVNNGLVIPPPSADLPSFPGFLDHARRVGDTVRALGYRGPMSIDAIVVPTGEILFNEFNGRVGGSTHIHRIGAHLLGPEHWRDRALIARSRCGWDSLARAVSTLEEQGLAFDPETRTGVVIAGDSHGTPGPSGQCLIVAPGLPEAQAMEARLIRVLGLEDD</sequence>
<evidence type="ECO:0000256" key="1">
    <source>
        <dbReference type="PROSITE-ProRule" id="PRU00409"/>
    </source>
</evidence>
<dbReference type="Proteomes" id="UP001061298">
    <property type="component" value="Chromosome"/>
</dbReference>
<dbReference type="GO" id="GO:0016874">
    <property type="term" value="F:ligase activity"/>
    <property type="evidence" value="ECO:0007669"/>
    <property type="project" value="UniProtKB-KW"/>
</dbReference>
<dbReference type="Pfam" id="PF18105">
    <property type="entry name" value="PGM1_C"/>
    <property type="match status" value="1"/>
</dbReference>
<accession>A0ABY6E7I7</accession>
<gene>
    <name evidence="3" type="ORF">N8I84_30925</name>
</gene>
<protein>
    <submittedName>
        <fullName evidence="3">Peptide ligase PGM1-related protein</fullName>
    </submittedName>
</protein>
<keyword evidence="3" id="KW-0436">Ligase</keyword>